<dbReference type="OrthoDB" id="67027at2759"/>
<accession>A0A6G1KU96</accession>
<dbReference type="AlphaFoldDB" id="A0A6G1KU96"/>
<dbReference type="Gene3D" id="1.10.1520.10">
    <property type="entry name" value="Ribonuclease III domain"/>
    <property type="match status" value="1"/>
</dbReference>
<dbReference type="Proteomes" id="UP000799436">
    <property type="component" value="Unassembled WGS sequence"/>
</dbReference>
<evidence type="ECO:0000259" key="2">
    <source>
        <dbReference type="PROSITE" id="PS50142"/>
    </source>
</evidence>
<dbReference type="GO" id="GO:0006396">
    <property type="term" value="P:RNA processing"/>
    <property type="evidence" value="ECO:0007669"/>
    <property type="project" value="InterPro"/>
</dbReference>
<name>A0A6G1KU96_9PEZI</name>
<dbReference type="InterPro" id="IPR000999">
    <property type="entry name" value="RNase_III_dom"/>
</dbReference>
<keyword evidence="1" id="KW-0378">Hydrolase</keyword>
<gene>
    <name evidence="3" type="ORF">EJ03DRAFT_356440</name>
</gene>
<dbReference type="EMBL" id="ML995976">
    <property type="protein sequence ID" value="KAF2763674.1"/>
    <property type="molecule type" value="Genomic_DNA"/>
</dbReference>
<reference evidence="3" key="1">
    <citation type="journal article" date="2020" name="Stud. Mycol.">
        <title>101 Dothideomycetes genomes: a test case for predicting lifestyles and emergence of pathogens.</title>
        <authorList>
            <person name="Haridas S."/>
            <person name="Albert R."/>
            <person name="Binder M."/>
            <person name="Bloem J."/>
            <person name="Labutti K."/>
            <person name="Salamov A."/>
            <person name="Andreopoulos B."/>
            <person name="Baker S."/>
            <person name="Barry K."/>
            <person name="Bills G."/>
            <person name="Bluhm B."/>
            <person name="Cannon C."/>
            <person name="Castanera R."/>
            <person name="Culley D."/>
            <person name="Daum C."/>
            <person name="Ezra D."/>
            <person name="Gonzalez J."/>
            <person name="Henrissat B."/>
            <person name="Kuo A."/>
            <person name="Liang C."/>
            <person name="Lipzen A."/>
            <person name="Lutzoni F."/>
            <person name="Magnuson J."/>
            <person name="Mondo S."/>
            <person name="Nolan M."/>
            <person name="Ohm R."/>
            <person name="Pangilinan J."/>
            <person name="Park H.-J."/>
            <person name="Ramirez L."/>
            <person name="Alfaro M."/>
            <person name="Sun H."/>
            <person name="Tritt A."/>
            <person name="Yoshinaga Y."/>
            <person name="Zwiers L.-H."/>
            <person name="Turgeon B."/>
            <person name="Goodwin S."/>
            <person name="Spatafora J."/>
            <person name="Crous P."/>
            <person name="Grigoriev I."/>
        </authorList>
    </citation>
    <scope>NUCLEOTIDE SEQUENCE</scope>
    <source>
        <strain evidence="3">CBS 116005</strain>
    </source>
</reference>
<evidence type="ECO:0000256" key="1">
    <source>
        <dbReference type="ARBA" id="ARBA00022801"/>
    </source>
</evidence>
<organism evidence="3 4">
    <name type="scientific">Teratosphaeria nubilosa</name>
    <dbReference type="NCBI Taxonomy" id="161662"/>
    <lineage>
        <taxon>Eukaryota</taxon>
        <taxon>Fungi</taxon>
        <taxon>Dikarya</taxon>
        <taxon>Ascomycota</taxon>
        <taxon>Pezizomycotina</taxon>
        <taxon>Dothideomycetes</taxon>
        <taxon>Dothideomycetidae</taxon>
        <taxon>Mycosphaerellales</taxon>
        <taxon>Teratosphaeriaceae</taxon>
        <taxon>Teratosphaeria</taxon>
    </lineage>
</organism>
<feature type="domain" description="RNase III" evidence="2">
    <location>
        <begin position="10"/>
        <end position="128"/>
    </location>
</feature>
<dbReference type="CDD" id="cd00593">
    <property type="entry name" value="RIBOc"/>
    <property type="match status" value="1"/>
</dbReference>
<proteinExistence type="predicted"/>
<evidence type="ECO:0000313" key="3">
    <source>
        <dbReference type="EMBL" id="KAF2763674.1"/>
    </source>
</evidence>
<dbReference type="PANTHER" id="PTHR14950">
    <property type="entry name" value="DICER-RELATED"/>
    <property type="match status" value="1"/>
</dbReference>
<keyword evidence="4" id="KW-1185">Reference proteome</keyword>
<sequence length="149" mass="15874">MSFRKLEQAKTLLEQVANYTFHDDNLLNEAIDTTGLRSFQSNQRLALLGDAVLKHVILDEWYPTGTSKGDGNNLVSTIGSNSSLAAAALRVGLGHCIVVNPGHQGRLSNGMLSTAVEALLGAIYLDSGKDMATVRITMSAFGLTHNATS</sequence>
<protein>
    <submittedName>
        <fullName evidence="3">Ribonuclease III</fullName>
    </submittedName>
</protein>
<dbReference type="GO" id="GO:0004525">
    <property type="term" value="F:ribonuclease III activity"/>
    <property type="evidence" value="ECO:0007669"/>
    <property type="project" value="InterPro"/>
</dbReference>
<dbReference type="Pfam" id="PF14622">
    <property type="entry name" value="Ribonucleas_3_3"/>
    <property type="match status" value="1"/>
</dbReference>
<dbReference type="InterPro" id="IPR036389">
    <property type="entry name" value="RNase_III_sf"/>
</dbReference>
<dbReference type="PROSITE" id="PS50142">
    <property type="entry name" value="RNASE_3_2"/>
    <property type="match status" value="1"/>
</dbReference>
<dbReference type="SMART" id="SM00535">
    <property type="entry name" value="RIBOc"/>
    <property type="match status" value="1"/>
</dbReference>
<evidence type="ECO:0000313" key="4">
    <source>
        <dbReference type="Proteomes" id="UP000799436"/>
    </source>
</evidence>
<dbReference type="SUPFAM" id="SSF69065">
    <property type="entry name" value="RNase III domain-like"/>
    <property type="match status" value="1"/>
</dbReference>